<dbReference type="PANTHER" id="PTHR30472:SF24">
    <property type="entry name" value="FERRIC ENTEROBACTIN TRANSPORT SYSTEM PERMEASE PROTEIN FEPG"/>
    <property type="match status" value="1"/>
</dbReference>
<evidence type="ECO:0000313" key="10">
    <source>
        <dbReference type="Proteomes" id="UP000438182"/>
    </source>
</evidence>
<comment type="caution">
    <text evidence="9">The sequence shown here is derived from an EMBL/GenBank/DDBJ whole genome shotgun (WGS) entry which is preliminary data.</text>
</comment>
<keyword evidence="6 8" id="KW-1133">Transmembrane helix</keyword>
<evidence type="ECO:0000256" key="4">
    <source>
        <dbReference type="ARBA" id="ARBA00022475"/>
    </source>
</evidence>
<evidence type="ECO:0000256" key="5">
    <source>
        <dbReference type="ARBA" id="ARBA00022692"/>
    </source>
</evidence>
<feature type="transmembrane region" description="Helical" evidence="8">
    <location>
        <begin position="295"/>
        <end position="313"/>
    </location>
</feature>
<evidence type="ECO:0000256" key="1">
    <source>
        <dbReference type="ARBA" id="ARBA00004651"/>
    </source>
</evidence>
<comment type="subcellular location">
    <subcellularLocation>
        <location evidence="1">Cell membrane</location>
        <topology evidence="1">Multi-pass membrane protein</topology>
    </subcellularLocation>
</comment>
<feature type="transmembrane region" description="Helical" evidence="8">
    <location>
        <begin position="30"/>
        <end position="52"/>
    </location>
</feature>
<comment type="similarity">
    <text evidence="2">Belongs to the binding-protein-dependent transport system permease family. FecCD subfamily.</text>
</comment>
<feature type="transmembrane region" description="Helical" evidence="8">
    <location>
        <begin position="165"/>
        <end position="187"/>
    </location>
</feature>
<keyword evidence="10" id="KW-1185">Reference proteome</keyword>
<proteinExistence type="inferred from homology"/>
<dbReference type="CDD" id="cd06550">
    <property type="entry name" value="TM_ABC_iron-siderophores_like"/>
    <property type="match status" value="1"/>
</dbReference>
<dbReference type="PANTHER" id="PTHR30472">
    <property type="entry name" value="FERRIC ENTEROBACTIN TRANSPORT SYSTEM PERMEASE PROTEIN"/>
    <property type="match status" value="1"/>
</dbReference>
<feature type="transmembrane region" description="Helical" evidence="8">
    <location>
        <begin position="114"/>
        <end position="132"/>
    </location>
</feature>
<evidence type="ECO:0000313" key="9">
    <source>
        <dbReference type="EMBL" id="MWB98813.1"/>
    </source>
</evidence>
<dbReference type="EMBL" id="WSTA01000038">
    <property type="protein sequence ID" value="MWB98813.1"/>
    <property type="molecule type" value="Genomic_DNA"/>
</dbReference>
<dbReference type="AlphaFoldDB" id="A0A6I4NX00"/>
<keyword evidence="7 8" id="KW-0472">Membrane</keyword>
<keyword evidence="4" id="KW-1003">Cell membrane</keyword>
<protein>
    <submittedName>
        <fullName evidence="9">Iron chelate uptake ABC transporter family permease subunit</fullName>
    </submittedName>
</protein>
<dbReference type="GO" id="GO:0005886">
    <property type="term" value="C:plasma membrane"/>
    <property type="evidence" value="ECO:0007669"/>
    <property type="project" value="UniProtKB-SubCell"/>
</dbReference>
<gene>
    <name evidence="9" type="ORF">GB864_09670</name>
</gene>
<evidence type="ECO:0000256" key="3">
    <source>
        <dbReference type="ARBA" id="ARBA00022448"/>
    </source>
</evidence>
<evidence type="ECO:0000256" key="8">
    <source>
        <dbReference type="SAM" id="Phobius"/>
    </source>
</evidence>
<feature type="transmembrane region" description="Helical" evidence="8">
    <location>
        <begin position="139"/>
        <end position="159"/>
    </location>
</feature>
<dbReference type="Proteomes" id="UP000438182">
    <property type="component" value="Unassembled WGS sequence"/>
</dbReference>
<dbReference type="Pfam" id="PF01032">
    <property type="entry name" value="FecCD"/>
    <property type="match status" value="1"/>
</dbReference>
<accession>A0A6I4NX00</accession>
<dbReference type="GO" id="GO:0022857">
    <property type="term" value="F:transmembrane transporter activity"/>
    <property type="evidence" value="ECO:0007669"/>
    <property type="project" value="InterPro"/>
</dbReference>
<dbReference type="GO" id="GO:0033214">
    <property type="term" value="P:siderophore-iron import into cell"/>
    <property type="evidence" value="ECO:0007669"/>
    <property type="project" value="TreeGrafter"/>
</dbReference>
<dbReference type="InterPro" id="IPR037294">
    <property type="entry name" value="ABC_BtuC-like"/>
</dbReference>
<dbReference type="Gene3D" id="1.10.3470.10">
    <property type="entry name" value="ABC transporter involved in vitamin B12 uptake, BtuC"/>
    <property type="match status" value="1"/>
</dbReference>
<keyword evidence="5 8" id="KW-0812">Transmembrane</keyword>
<feature type="transmembrane region" description="Helical" evidence="8">
    <location>
        <begin position="84"/>
        <end position="102"/>
    </location>
</feature>
<evidence type="ECO:0000256" key="7">
    <source>
        <dbReference type="ARBA" id="ARBA00023136"/>
    </source>
</evidence>
<reference evidence="9 10" key="1">
    <citation type="submission" date="2019-12" db="EMBL/GenBank/DDBJ databases">
        <authorList>
            <person name="Kim Y.S."/>
        </authorList>
    </citation>
    <scope>NUCLEOTIDE SEQUENCE [LARGE SCALE GENOMIC DNA]</scope>
    <source>
        <strain evidence="9 10">MMS17-SY077</strain>
    </source>
</reference>
<dbReference type="SUPFAM" id="SSF81345">
    <property type="entry name" value="ABC transporter involved in vitamin B12 uptake, BtuC"/>
    <property type="match status" value="1"/>
</dbReference>
<organism evidence="9 10">
    <name type="scientific">Agromyces seonyuensis</name>
    <dbReference type="NCBI Taxonomy" id="2662446"/>
    <lineage>
        <taxon>Bacteria</taxon>
        <taxon>Bacillati</taxon>
        <taxon>Actinomycetota</taxon>
        <taxon>Actinomycetes</taxon>
        <taxon>Micrococcales</taxon>
        <taxon>Microbacteriaceae</taxon>
        <taxon>Agromyces</taxon>
    </lineage>
</organism>
<feature type="transmembrane region" description="Helical" evidence="8">
    <location>
        <begin position="218"/>
        <end position="237"/>
    </location>
</feature>
<keyword evidence="3" id="KW-0813">Transport</keyword>
<sequence length="353" mass="35286">MSAAVLERSDARSGAEIVGRARRGRARRTAIVVAACVLVLLVAAAGSLLAGASDLSPGKVLAAAFGFGDAGDVFIVQRLRLPRILAAILAGGALGLSGALFQTTLRNPLASPDLLGVSGGAAFGAVLALLVFKVDAGWVSAAAFAGALLVALLSWALAWRGGLQGYRFVLVGVGLGVLMQGLIGWMITRADVRTVSDALVWTVGGVGNASQDDLERTGILVGIALVGVIAISPRLPVLALGDESARGLGVRAGRDRAIVLGLAVLLVASAVSLAGPLAFVALMSAPIARRLVRNGGAALVAATAVGATLVVVADLVGSKLLPDGVPAGIVTGLIGAPYLLWLIAASNRKGVDG</sequence>
<evidence type="ECO:0000256" key="2">
    <source>
        <dbReference type="ARBA" id="ARBA00007935"/>
    </source>
</evidence>
<name>A0A6I4NX00_9MICO</name>
<feature type="transmembrane region" description="Helical" evidence="8">
    <location>
        <begin position="325"/>
        <end position="344"/>
    </location>
</feature>
<feature type="transmembrane region" description="Helical" evidence="8">
    <location>
        <begin position="257"/>
        <end position="283"/>
    </location>
</feature>
<dbReference type="RefSeq" id="WP_160424487.1">
    <property type="nucleotide sequence ID" value="NZ_WSTA01000038.1"/>
</dbReference>
<evidence type="ECO:0000256" key="6">
    <source>
        <dbReference type="ARBA" id="ARBA00022989"/>
    </source>
</evidence>
<dbReference type="InterPro" id="IPR000522">
    <property type="entry name" value="ABC_transptr_permease_BtuC"/>
</dbReference>